<sequence>MPVTLSVAKHGAEQWRGVKATTAEKLLEGSSARDYRRCVKLVQSSFDENTLDGTHLLEKNHITPSDNGLVRAVYAAYSHHHHLIIRPEDVWFAILSQLGFYINAHAEELRSYFVSHEGQKELEVKSAIRDFGHLAVEMTEQIQANVNDPALREWIFPAFSTTTPSDTIVSAILMMGVMQKYFSYTMMLMCGIPTVTLLGERDDWVLLLSKIDKIPELGEEPTQFATLLRPVLEHFVATFDNPSDPDIVDFWGRSVHREGGGSGPTYLSGWITALCFWDVDGKPLHHKEVVNNRPGCDLKGVLYHRVDTDSIPSGFTTVPVKVNDNGHEFNTTMVAGLVGIQASVTPDDEGSKEKGGSLNTIQPVAGWWMYETDPAGEAARQKEMAELKTEIDSIKKTADWHQDSQLSDRYWTLQGRYRELENF</sequence>
<dbReference type="InterPro" id="IPR025533">
    <property type="entry name" value="DUF4419"/>
</dbReference>
<dbReference type="PANTHER" id="PTHR31252:SF11">
    <property type="entry name" value="DUF4419 DOMAIN-CONTAINING PROTEIN"/>
    <property type="match status" value="1"/>
</dbReference>
<name>A0A5N7B895_9EURO</name>
<evidence type="ECO:0000313" key="2">
    <source>
        <dbReference type="Proteomes" id="UP000326198"/>
    </source>
</evidence>
<dbReference type="EMBL" id="ML736215">
    <property type="protein sequence ID" value="KAE8377967.1"/>
    <property type="molecule type" value="Genomic_DNA"/>
</dbReference>
<proteinExistence type="predicted"/>
<keyword evidence="2" id="KW-1185">Reference proteome</keyword>
<gene>
    <name evidence="1" type="ORF">BDV26DRAFT_262474</name>
</gene>
<dbReference type="Proteomes" id="UP000326198">
    <property type="component" value="Unassembled WGS sequence"/>
</dbReference>
<evidence type="ECO:0008006" key="3">
    <source>
        <dbReference type="Google" id="ProtNLM"/>
    </source>
</evidence>
<evidence type="ECO:0000313" key="1">
    <source>
        <dbReference type="EMBL" id="KAE8377967.1"/>
    </source>
</evidence>
<dbReference type="Pfam" id="PF14388">
    <property type="entry name" value="DUF4419"/>
    <property type="match status" value="1"/>
</dbReference>
<reference evidence="1 2" key="1">
    <citation type="submission" date="2019-04" db="EMBL/GenBank/DDBJ databases">
        <title>Friends and foes A comparative genomics studyof 23 Aspergillus species from section Flavi.</title>
        <authorList>
            <consortium name="DOE Joint Genome Institute"/>
            <person name="Kjaerbolling I."/>
            <person name="Vesth T."/>
            <person name="Frisvad J.C."/>
            <person name="Nybo J.L."/>
            <person name="Theobald S."/>
            <person name="Kildgaard S."/>
            <person name="Isbrandt T."/>
            <person name="Kuo A."/>
            <person name="Sato A."/>
            <person name="Lyhne E.K."/>
            <person name="Kogle M.E."/>
            <person name="Wiebenga A."/>
            <person name="Kun R.S."/>
            <person name="Lubbers R.J."/>
            <person name="Makela M.R."/>
            <person name="Barry K."/>
            <person name="Chovatia M."/>
            <person name="Clum A."/>
            <person name="Daum C."/>
            <person name="Haridas S."/>
            <person name="He G."/>
            <person name="LaButti K."/>
            <person name="Lipzen A."/>
            <person name="Mondo S."/>
            <person name="Riley R."/>
            <person name="Salamov A."/>
            <person name="Simmons B.A."/>
            <person name="Magnuson J.K."/>
            <person name="Henrissat B."/>
            <person name="Mortensen U.H."/>
            <person name="Larsen T.O."/>
            <person name="Devries R.P."/>
            <person name="Grigoriev I.V."/>
            <person name="Machida M."/>
            <person name="Baker S.E."/>
            <person name="Andersen M.R."/>
        </authorList>
    </citation>
    <scope>NUCLEOTIDE SEQUENCE [LARGE SCALE GENOMIC DNA]</scope>
    <source>
        <strain evidence="1 2">IBT 29228</strain>
    </source>
</reference>
<organism evidence="1 2">
    <name type="scientific">Aspergillus bertholletiae</name>
    <dbReference type="NCBI Taxonomy" id="1226010"/>
    <lineage>
        <taxon>Eukaryota</taxon>
        <taxon>Fungi</taxon>
        <taxon>Dikarya</taxon>
        <taxon>Ascomycota</taxon>
        <taxon>Pezizomycotina</taxon>
        <taxon>Eurotiomycetes</taxon>
        <taxon>Eurotiomycetidae</taxon>
        <taxon>Eurotiales</taxon>
        <taxon>Aspergillaceae</taxon>
        <taxon>Aspergillus</taxon>
        <taxon>Aspergillus subgen. Circumdati</taxon>
    </lineage>
</organism>
<dbReference type="AlphaFoldDB" id="A0A5N7B895"/>
<dbReference type="PANTHER" id="PTHR31252">
    <property type="entry name" value="DUF4419 DOMAIN-CONTAINING PROTEIN"/>
    <property type="match status" value="1"/>
</dbReference>
<protein>
    <recommendedName>
        <fullName evidence="3">DUF4419 domain-containing protein</fullName>
    </recommendedName>
</protein>
<accession>A0A5N7B895</accession>
<dbReference type="OrthoDB" id="9978173at2759"/>